<dbReference type="PROSITE" id="PS51700">
    <property type="entry name" value="SEPARIN"/>
    <property type="match status" value="1"/>
</dbReference>
<dbReference type="GO" id="GO:0004197">
    <property type="term" value="F:cysteine-type endopeptidase activity"/>
    <property type="evidence" value="ECO:0007669"/>
    <property type="project" value="InterPro"/>
</dbReference>
<dbReference type="InterPro" id="IPR019734">
    <property type="entry name" value="TPR_rpt"/>
</dbReference>
<dbReference type="OrthoDB" id="10255632at2759"/>
<evidence type="ECO:0000256" key="2">
    <source>
        <dbReference type="ARBA" id="ARBA00012489"/>
    </source>
</evidence>
<dbReference type="GeneID" id="19160024"/>
<evidence type="ECO:0000256" key="5">
    <source>
        <dbReference type="SAM" id="MobiDB-lite"/>
    </source>
</evidence>
<proteinExistence type="predicted"/>
<dbReference type="RefSeq" id="XP_007724225.1">
    <property type="nucleotide sequence ID" value="XM_007726035.1"/>
</dbReference>
<reference evidence="7 8" key="1">
    <citation type="submission" date="2013-03" db="EMBL/GenBank/DDBJ databases">
        <title>The Genome Sequence of Capronia coronata CBS 617.96.</title>
        <authorList>
            <consortium name="The Broad Institute Genomics Platform"/>
            <person name="Cuomo C."/>
            <person name="de Hoog S."/>
            <person name="Gorbushina A."/>
            <person name="Walker B."/>
            <person name="Young S.K."/>
            <person name="Zeng Q."/>
            <person name="Gargeya S."/>
            <person name="Fitzgerald M."/>
            <person name="Haas B."/>
            <person name="Abouelleil A."/>
            <person name="Allen A.W."/>
            <person name="Alvarado L."/>
            <person name="Arachchi H.M."/>
            <person name="Berlin A.M."/>
            <person name="Chapman S.B."/>
            <person name="Gainer-Dewar J."/>
            <person name="Goldberg J."/>
            <person name="Griggs A."/>
            <person name="Gujja S."/>
            <person name="Hansen M."/>
            <person name="Howarth C."/>
            <person name="Imamovic A."/>
            <person name="Ireland A."/>
            <person name="Larimer J."/>
            <person name="McCowan C."/>
            <person name="Murphy C."/>
            <person name="Pearson M."/>
            <person name="Poon T.W."/>
            <person name="Priest M."/>
            <person name="Roberts A."/>
            <person name="Saif S."/>
            <person name="Shea T."/>
            <person name="Sisk P."/>
            <person name="Sykes S."/>
            <person name="Wortman J."/>
            <person name="Nusbaum C."/>
            <person name="Birren B."/>
        </authorList>
    </citation>
    <scope>NUCLEOTIDE SEQUENCE [LARGE SCALE GENOMIC DNA]</scope>
    <source>
        <strain evidence="7 8">CBS 617.96</strain>
    </source>
</reference>
<dbReference type="GO" id="GO:0051307">
    <property type="term" value="P:meiotic chromosome separation"/>
    <property type="evidence" value="ECO:0007669"/>
    <property type="project" value="TreeGrafter"/>
</dbReference>
<dbReference type="SUPFAM" id="SSF48452">
    <property type="entry name" value="TPR-like"/>
    <property type="match status" value="1"/>
</dbReference>
<evidence type="ECO:0000256" key="4">
    <source>
        <dbReference type="ARBA" id="ARBA00022829"/>
    </source>
</evidence>
<feature type="region of interest" description="Disordered" evidence="5">
    <location>
        <begin position="1435"/>
        <end position="1457"/>
    </location>
</feature>
<dbReference type="SMART" id="SM00028">
    <property type="entry name" value="TPR"/>
    <property type="match status" value="3"/>
</dbReference>
<keyword evidence="8" id="KW-1185">Reference proteome</keyword>
<feature type="region of interest" description="Disordered" evidence="5">
    <location>
        <begin position="1287"/>
        <end position="1335"/>
    </location>
</feature>
<protein>
    <recommendedName>
        <fullName evidence="2">separase</fullName>
        <ecNumber evidence="2">3.4.22.49</ecNumber>
    </recommendedName>
</protein>
<feature type="compositionally biased region" description="Basic residues" evidence="5">
    <location>
        <begin position="1307"/>
        <end position="1317"/>
    </location>
</feature>
<feature type="compositionally biased region" description="Low complexity" evidence="5">
    <location>
        <begin position="57"/>
        <end position="66"/>
    </location>
</feature>
<dbReference type="eggNOG" id="KOG1849">
    <property type="taxonomic scope" value="Eukaryota"/>
</dbReference>
<dbReference type="GO" id="GO:0044732">
    <property type="term" value="C:mitotic spindle pole body"/>
    <property type="evidence" value="ECO:0007669"/>
    <property type="project" value="TreeGrafter"/>
</dbReference>
<dbReference type="GO" id="GO:0006508">
    <property type="term" value="P:proteolysis"/>
    <property type="evidence" value="ECO:0007669"/>
    <property type="project" value="InterPro"/>
</dbReference>
<feature type="compositionally biased region" description="Basic and acidic residues" evidence="5">
    <location>
        <begin position="1287"/>
        <end position="1296"/>
    </location>
</feature>
<comment type="caution">
    <text evidence="7">The sequence shown here is derived from an EMBL/GenBank/DDBJ whole genome shotgun (WGS) entry which is preliminary data.</text>
</comment>
<feature type="compositionally biased region" description="Basic and acidic residues" evidence="5">
    <location>
        <begin position="143"/>
        <end position="154"/>
    </location>
</feature>
<keyword evidence="4" id="KW-0159">Chromosome partition</keyword>
<name>W9Z115_9EURO</name>
<dbReference type="Gene3D" id="1.25.40.10">
    <property type="entry name" value="Tetratricopeptide repeat domain"/>
    <property type="match status" value="1"/>
</dbReference>
<dbReference type="PANTHER" id="PTHR12792">
    <property type="entry name" value="EXTRA SPINDLE POLES 1-RELATED"/>
    <property type="match status" value="1"/>
</dbReference>
<dbReference type="Pfam" id="PF03568">
    <property type="entry name" value="Separin_C"/>
    <property type="match status" value="1"/>
</dbReference>
<feature type="region of interest" description="Disordered" evidence="5">
    <location>
        <begin position="117"/>
        <end position="171"/>
    </location>
</feature>
<gene>
    <name evidence="7" type="ORF">A1O1_05149</name>
</gene>
<keyword evidence="3" id="KW-0378">Hydrolase</keyword>
<feature type="region of interest" description="Disordered" evidence="5">
    <location>
        <begin position="44"/>
        <end position="98"/>
    </location>
</feature>
<dbReference type="InterPro" id="IPR011990">
    <property type="entry name" value="TPR-like_helical_dom_sf"/>
</dbReference>
<accession>W9Z115</accession>
<dbReference type="GO" id="GO:0005634">
    <property type="term" value="C:nucleus"/>
    <property type="evidence" value="ECO:0007669"/>
    <property type="project" value="InterPro"/>
</dbReference>
<dbReference type="Proteomes" id="UP000019484">
    <property type="component" value="Unassembled WGS sequence"/>
</dbReference>
<comment type="catalytic activity">
    <reaction evidence="1">
        <text>All bonds known to be hydrolyzed by this endopeptidase have arginine in P1 and an acidic residue in P4. P6 is often occupied by an acidic residue or by a hydroxy-amino-acid residue, the phosphorylation of which enhances cleavage.</text>
        <dbReference type="EC" id="3.4.22.49"/>
    </reaction>
</comment>
<dbReference type="InterPro" id="IPR005314">
    <property type="entry name" value="Peptidase_C50"/>
</dbReference>
<evidence type="ECO:0000256" key="3">
    <source>
        <dbReference type="ARBA" id="ARBA00022801"/>
    </source>
</evidence>
<dbReference type="InterPro" id="IPR030397">
    <property type="entry name" value="SEPARIN_core_dom"/>
</dbReference>
<dbReference type="STRING" id="1182541.W9Z115"/>
<feature type="region of interest" description="Disordered" evidence="5">
    <location>
        <begin position="2007"/>
        <end position="2036"/>
    </location>
</feature>
<feature type="compositionally biased region" description="Basic and acidic residues" evidence="5">
    <location>
        <begin position="81"/>
        <end position="98"/>
    </location>
</feature>
<dbReference type="HOGENOM" id="CLU_000454_0_0_1"/>
<evidence type="ECO:0000313" key="8">
    <source>
        <dbReference type="Proteomes" id="UP000019484"/>
    </source>
</evidence>
<organism evidence="7 8">
    <name type="scientific">Capronia coronata CBS 617.96</name>
    <dbReference type="NCBI Taxonomy" id="1182541"/>
    <lineage>
        <taxon>Eukaryota</taxon>
        <taxon>Fungi</taxon>
        <taxon>Dikarya</taxon>
        <taxon>Ascomycota</taxon>
        <taxon>Pezizomycotina</taxon>
        <taxon>Eurotiomycetes</taxon>
        <taxon>Chaetothyriomycetidae</taxon>
        <taxon>Chaetothyriales</taxon>
        <taxon>Herpotrichiellaceae</taxon>
        <taxon>Capronia</taxon>
    </lineage>
</organism>
<dbReference type="EMBL" id="AMWN01000004">
    <property type="protein sequence ID" value="EXJ88219.1"/>
    <property type="molecule type" value="Genomic_DNA"/>
</dbReference>
<dbReference type="PANTHER" id="PTHR12792:SF0">
    <property type="entry name" value="SEPARIN"/>
    <property type="match status" value="1"/>
</dbReference>
<dbReference type="GO" id="GO:0005737">
    <property type="term" value="C:cytoplasm"/>
    <property type="evidence" value="ECO:0007669"/>
    <property type="project" value="TreeGrafter"/>
</dbReference>
<evidence type="ECO:0000313" key="7">
    <source>
        <dbReference type="EMBL" id="EXJ88219.1"/>
    </source>
</evidence>
<evidence type="ECO:0000259" key="6">
    <source>
        <dbReference type="PROSITE" id="PS51700"/>
    </source>
</evidence>
<evidence type="ECO:0000256" key="1">
    <source>
        <dbReference type="ARBA" id="ARBA00000451"/>
    </source>
</evidence>
<feature type="domain" description="Peptidase C50" evidence="6">
    <location>
        <begin position="1860"/>
        <end position="1956"/>
    </location>
</feature>
<dbReference type="GO" id="GO:0072686">
    <property type="term" value="C:mitotic spindle"/>
    <property type="evidence" value="ECO:0007669"/>
    <property type="project" value="TreeGrafter"/>
</dbReference>
<dbReference type="EC" id="3.4.22.49" evidence="2"/>
<feature type="compositionally biased region" description="Basic and acidic residues" evidence="5">
    <location>
        <begin position="44"/>
        <end position="56"/>
    </location>
</feature>
<sequence length="2072" mass="228798">MIATKDCSPPSTVDNIRAELNLPAPSLHTLKFLRAILGLDTSEKHTPVRTATKEAPNRPTRARAPAQSAPKRCRNTQPKVHIHESSGERSPRLSSADRRKIATEVFNSTLKQLGQAAKTEQAASKSRIIGTTPLRPPNVQLALHERSPNRESKKNGGPAKKAAAATAQSETPDWRIVADVSHCALHYLQEIDGKDQAQPRANEQGLENAALILLDRTITLNLVAEAQRQLAEIHQRHLGKKTVKVGTSTQETNIAHHLLARPDAADDASTFGFATSMQSQGLRLVLLMGPKAITKELLLALQLETIGGPAWMSVQGLQKGLHNSEQAGLQLRTVSLALSKLYSLGLKSISQVGAPNVLFDLFCLALRLKFESWTRLGHSPEPDAEVWRHFDVAIKRLFTTTTSAPLPLASVIRHLRLFQRLLSLAGCRDPIPQALLETLVQLTQSLPPESEMLLIMEDQIGIADTVTSLILSCYSTVCRLRLLAQDLDATFSAVERTTKSFATMPTLSAANLQRILLYTAYLRKEALAAMMSIERKEAGRGENETTKRLQTAIVNLAYVSSGVLCQQIQAALLNLGSEPGNRKPEAFLTTLVKNIEAVLMTEKCAVTQTPELAGASCDALRSCSAVIDFLLTDVSELLSTSTIRAAVIQLNVRLSNIYWVRYLKLVQQRKPPTEQAPLLELSVKGLLQLPMVDQKSAYVSLKYERLAACYMEVGDHATARSRLQKALDYNVRDGTLNEVVELLLTGHFHSAWSRPVSSCKSLGRNLIMHTRLSLDMSSASSSHEIFYDDLSLPPIHRAALLEKQIYAMTEKDMTDHQLSFWKAQVEFVFNLIDQPQYCVYRLKFANTLLHSALRKKVSASTFLAEITKGCLMLGPADKVDGNALVHAFEPASRSLFALQYGFLTGRITKPALERTVKQISDILRPCRTLEDAEQRLGDIECAIFTLQLSVDYAGAFDSPETAIDALETLYHTAGLATESTGLSRISILIQLGKAYHSVENIHSAGKAFVKAEQMLLSEEPHGHLEVELALAYSEHYLDIGNVEQCINWLDRAGRAWDSQHGTEGPSSSRSRLKQQNTLCMAANLASRLAFRRGQLPEATICGRQAAKIAGVLWLSIEKALQSDNVTTQMVSADEDIESLTVGVSKLNLSRECPQLKAKAIAFQSQITLYCSVFSHLAALNAHCGLYQSAVWFYEEALRVARKAGRSSLEPKLLSDISLLHARAGQIAKAQKGLTCLSAQPHEYTTQLNQALICVNQADTHLLLGDLSSADRCFVEAQGLLNRDAVRSKTTDVDNGPKRTSRTMAKAPARKPTVKSRAKSTAAPAKPKEADTGSSPATMELQRVKESIHFLEAKLRWFKCPRDNNDAIDYNSTVDTDHLNARKSMIDALRLVQTALKLFSEDADNNVLAETAMALPVRYKSARKSGRVSFVQGRPIPVKASKPTGTSKKQSQKRADESITKDGKTLLLQAYNILAAVKDCPQSQISSDIVHSIHKTLAEISLLSTALGHPFVTSSLELVLDKLSPMDLARNRERLITLSEHATAESNEIQSWPRLSAEQVVQDDGHSSIDLDLLPPSWSIVCLGLNEDRSELLVSRINTGRSPFIVRIPLTRPDGSDMEIEDLDFESAKAELQDIIAKANSSAHDPRGCSTDKSLRRAWYDERKALDQHLATLLENIENIWFGGFRGLLSAVSTDEIALKKFGQSFSMTLDRHLPSRRKSSKADVKVELHSHVLELFLTLRHPQEAELEDAITDLLYFVVDILQFNGERNAYDEIDFDAMVVEVLDALHAYHDEQSKATRTKPSSHVILVVDKELQVFPWESLSCLRGRSASRMPSLGAVWERLQAIHQQSNRRDGYVIPATEGTYILNPSSDLMSTQDLFGTVFETQLSQFKAITKRAPQEKEFEEALHDRSLMLYFGHGGGAQYIRGCKIRKMDKCAVTLLMGCSSAKLTECGVYEPYGMPWNYLNGGSPAVVGNLWDVTDRDIDRFAMKLMNEWGLIEADERASGVSATESKGKAPSKTGQGKTEREKRSGQTRGVVSLDQAVAEARDECLLRYLNGAAPVMYGIPVFLE</sequence>